<proteinExistence type="inferred from homology"/>
<keyword evidence="4" id="KW-0865">Zymogen</keyword>
<dbReference type="PIRSF" id="PIRSF001227">
    <property type="entry name" value="Pen_acylase"/>
    <property type="match status" value="1"/>
</dbReference>
<dbReference type="RefSeq" id="WP_198568147.1">
    <property type="nucleotide sequence ID" value="NZ_CP066167.1"/>
</dbReference>
<keyword evidence="8" id="KW-1185">Reference proteome</keyword>
<dbReference type="InterPro" id="IPR043147">
    <property type="entry name" value="Penicillin_amidase_A-knob"/>
</dbReference>
<dbReference type="Gene3D" id="3.60.20.10">
    <property type="entry name" value="Glutamine Phosphoribosylpyrophosphate, subunit 1, domain 1"/>
    <property type="match status" value="1"/>
</dbReference>
<keyword evidence="6" id="KW-0106">Calcium</keyword>
<evidence type="ECO:0000313" key="8">
    <source>
        <dbReference type="Proteomes" id="UP000596063"/>
    </source>
</evidence>
<organism evidence="7 8">
    <name type="scientific">Spongiibacter nanhainus</name>
    <dbReference type="NCBI Taxonomy" id="2794344"/>
    <lineage>
        <taxon>Bacteria</taxon>
        <taxon>Pseudomonadati</taxon>
        <taxon>Pseudomonadota</taxon>
        <taxon>Gammaproteobacteria</taxon>
        <taxon>Cellvibrionales</taxon>
        <taxon>Spongiibacteraceae</taxon>
        <taxon>Spongiibacter</taxon>
    </lineage>
</organism>
<keyword evidence="3" id="KW-0378">Hydrolase</keyword>
<keyword evidence="2" id="KW-0732">Signal</keyword>
<dbReference type="AlphaFoldDB" id="A0A7T4UNJ1"/>
<evidence type="ECO:0000313" key="7">
    <source>
        <dbReference type="EMBL" id="QQD16627.1"/>
    </source>
</evidence>
<dbReference type="KEGG" id="snan:I6N98_09430"/>
<comment type="similarity">
    <text evidence="1">Belongs to the peptidase S45 family.</text>
</comment>
<feature type="binding site" evidence="6">
    <location>
        <position position="320"/>
    </location>
    <ligand>
        <name>Ca(2+)</name>
        <dbReference type="ChEBI" id="CHEBI:29108"/>
    </ligand>
</feature>
<evidence type="ECO:0000256" key="4">
    <source>
        <dbReference type="ARBA" id="ARBA00023145"/>
    </source>
</evidence>
<name>A0A7T4UNJ1_9GAMM</name>
<dbReference type="EMBL" id="CP066167">
    <property type="protein sequence ID" value="QQD16627.1"/>
    <property type="molecule type" value="Genomic_DNA"/>
</dbReference>
<reference evidence="7 8" key="1">
    <citation type="submission" date="2020-12" db="EMBL/GenBank/DDBJ databases">
        <authorList>
            <person name="Shan Y."/>
        </authorList>
    </citation>
    <scope>NUCLEOTIDE SEQUENCE [LARGE SCALE GENOMIC DNA]</scope>
    <source>
        <strain evidence="8">csc3.9</strain>
    </source>
</reference>
<evidence type="ECO:0000256" key="2">
    <source>
        <dbReference type="ARBA" id="ARBA00022729"/>
    </source>
</evidence>
<evidence type="ECO:0000256" key="6">
    <source>
        <dbReference type="PIRSR" id="PIRSR001227-2"/>
    </source>
</evidence>
<dbReference type="Pfam" id="PF01804">
    <property type="entry name" value="Penicil_amidase"/>
    <property type="match status" value="1"/>
</dbReference>
<accession>A0A7T4UNJ1</accession>
<dbReference type="Gene3D" id="2.30.120.10">
    <property type="match status" value="1"/>
</dbReference>
<evidence type="ECO:0000256" key="1">
    <source>
        <dbReference type="ARBA" id="ARBA00006586"/>
    </source>
</evidence>
<dbReference type="Gene3D" id="1.10.439.10">
    <property type="entry name" value="Penicillin Amidohydrolase, domain 1"/>
    <property type="match status" value="1"/>
</dbReference>
<sequence length="764" mass="84074">MPAFRDIPGSARLPWQLLIGHLRHRRRPLTLTQRWAALPLSGAPTSLPVSVHWNAQMVPFIEAENDRDLAVGLGMVHGHLRLAQIEFLRRVSQGRLCEWLGPLACDLDHSLRTIDLPRATPAMLDSLPATTRAWLQGFAGGLNHIVDHVLKDRRRWPEEMRILDVAPAPWSVSDLLTLSRLNCADFTWSVWPRLLPLRQGENWPHIWQTLMRHSGGPPIPDAETPPLSANGLAMLGASFGKPGGSNALAIDARLGAGGTAKLSGDPHLPVVLPGFWLLAGLHCPSLQSVGYMLPGLPAVMVGRNASIAWGGTSLHAASSDLFDVSDEPDSAFHQRSETLRPRWAKPRKVDSTESKWGPVMTDTPALSKMLGVGEGKGGRLAMRWMGHEPSDEISALLSVARSQNFTEFQQSLEDFAVAGQNMVYADVDGNIGQVMAARLPARAPQRPDDMVLPADAMRDWEHTLNIKDLPSHYNPPEGFVASANNRPSPDSDILVSCFFSPFDRVNRLRQRLAEVDSVDTALLRELQGDVHSAGALPLRDRLLTLMGDKGEHIQQILSAWNGDYDTDSDGALVFEFLLYHFALGLYGKEGLPILTANWDPRGLLNADLHTRSESDLQCAMQRALPALTKALRKHRYWGQVHRLRINHPLSALPLLGRRWRFGERAVAGANETLMKSAHGLSGKRHYVGMSSTARYLFDLGDIDDNWFVMLGGQDGEPGSAAFFDQLPLWEKNEAIQIPMDLQQVRASFTAHTSVIAPGAAAPGD</sequence>
<dbReference type="InterPro" id="IPR014395">
    <property type="entry name" value="Pen/GL7ACA/AHL_acylase"/>
</dbReference>
<dbReference type="GO" id="GO:0017000">
    <property type="term" value="P:antibiotic biosynthetic process"/>
    <property type="evidence" value="ECO:0007669"/>
    <property type="project" value="InterPro"/>
</dbReference>
<dbReference type="GO" id="GO:0016811">
    <property type="term" value="F:hydrolase activity, acting on carbon-nitrogen (but not peptide) bonds, in linear amides"/>
    <property type="evidence" value="ECO:0007669"/>
    <property type="project" value="InterPro"/>
</dbReference>
<dbReference type="SUPFAM" id="SSF56235">
    <property type="entry name" value="N-terminal nucleophile aminohydrolases (Ntn hydrolases)"/>
    <property type="match status" value="1"/>
</dbReference>
<keyword evidence="6" id="KW-0479">Metal-binding</keyword>
<evidence type="ECO:0000256" key="3">
    <source>
        <dbReference type="ARBA" id="ARBA00022801"/>
    </source>
</evidence>
<dbReference type="Gene3D" id="1.10.1400.10">
    <property type="match status" value="1"/>
</dbReference>
<dbReference type="InterPro" id="IPR023343">
    <property type="entry name" value="Penicillin_amidase_dom1"/>
</dbReference>
<dbReference type="GO" id="GO:0046872">
    <property type="term" value="F:metal ion binding"/>
    <property type="evidence" value="ECO:0007669"/>
    <property type="project" value="UniProtKB-KW"/>
</dbReference>
<dbReference type="InterPro" id="IPR002692">
    <property type="entry name" value="S45"/>
</dbReference>
<feature type="active site" description="Nucleophile" evidence="5">
    <location>
        <position position="245"/>
    </location>
</feature>
<evidence type="ECO:0000256" key="5">
    <source>
        <dbReference type="PIRSR" id="PIRSR001227-1"/>
    </source>
</evidence>
<dbReference type="InterPro" id="IPR029055">
    <property type="entry name" value="Ntn_hydrolases_N"/>
</dbReference>
<protein>
    <submittedName>
        <fullName evidence="7">Penicillin acylase family protein</fullName>
    </submittedName>
</protein>
<dbReference type="PANTHER" id="PTHR34218:SF3">
    <property type="entry name" value="ACYL-HOMOSERINE LACTONE ACYLASE PVDQ"/>
    <property type="match status" value="1"/>
</dbReference>
<dbReference type="Proteomes" id="UP000596063">
    <property type="component" value="Chromosome"/>
</dbReference>
<gene>
    <name evidence="7" type="ORF">I6N98_09430</name>
</gene>
<dbReference type="PANTHER" id="PTHR34218">
    <property type="entry name" value="PEPTIDASE S45 PENICILLIN AMIDASE"/>
    <property type="match status" value="1"/>
</dbReference>
<comment type="cofactor">
    <cofactor evidence="6">
        <name>Ca(2+)</name>
        <dbReference type="ChEBI" id="CHEBI:29108"/>
    </cofactor>
    <text evidence="6">Binds 1 Ca(2+) ion per dimer.</text>
</comment>
<dbReference type="InterPro" id="IPR043146">
    <property type="entry name" value="Penicillin_amidase_N_B-knob"/>
</dbReference>